<dbReference type="InterPro" id="IPR036264">
    <property type="entry name" value="Bact_exopeptidase_dim_dom"/>
</dbReference>
<proteinExistence type="predicted"/>
<keyword evidence="3" id="KW-0175">Coiled coil</keyword>
<dbReference type="EMBL" id="JABBPK010000001">
    <property type="protein sequence ID" value="NMO79464.1"/>
    <property type="molecule type" value="Genomic_DNA"/>
</dbReference>
<dbReference type="InterPro" id="IPR050072">
    <property type="entry name" value="Peptidase_M20A"/>
</dbReference>
<dbReference type="PANTHER" id="PTHR43808:SF17">
    <property type="entry name" value="PEPTIDASE M20"/>
    <property type="match status" value="1"/>
</dbReference>
<evidence type="ECO:0000256" key="1">
    <source>
        <dbReference type="ARBA" id="ARBA00022723"/>
    </source>
</evidence>
<dbReference type="InterPro" id="IPR011650">
    <property type="entry name" value="Peptidase_M20_dimer"/>
</dbReference>
<name>A0A7Y0KD85_9BACI</name>
<dbReference type="GO" id="GO:0016787">
    <property type="term" value="F:hydrolase activity"/>
    <property type="evidence" value="ECO:0007669"/>
    <property type="project" value="UniProtKB-KW"/>
</dbReference>
<keyword evidence="2 5" id="KW-0378">Hydrolase</keyword>
<dbReference type="Gene3D" id="3.30.70.360">
    <property type="match status" value="1"/>
</dbReference>
<dbReference type="Proteomes" id="UP000588491">
    <property type="component" value="Unassembled WGS sequence"/>
</dbReference>
<dbReference type="SUPFAM" id="SSF55031">
    <property type="entry name" value="Bacterial exopeptidase dimerisation domain"/>
    <property type="match status" value="1"/>
</dbReference>
<evidence type="ECO:0000256" key="3">
    <source>
        <dbReference type="SAM" id="Coils"/>
    </source>
</evidence>
<dbReference type="GO" id="GO:0046872">
    <property type="term" value="F:metal ion binding"/>
    <property type="evidence" value="ECO:0007669"/>
    <property type="project" value="UniProtKB-KW"/>
</dbReference>
<protein>
    <submittedName>
        <fullName evidence="5">M20/M25/M40 family metallo-hydrolase</fullName>
    </submittedName>
</protein>
<evidence type="ECO:0000256" key="2">
    <source>
        <dbReference type="ARBA" id="ARBA00022801"/>
    </source>
</evidence>
<evidence type="ECO:0000313" key="6">
    <source>
        <dbReference type="Proteomes" id="UP000588491"/>
    </source>
</evidence>
<comment type="caution">
    <text evidence="5">The sequence shown here is derived from an EMBL/GenBank/DDBJ whole genome shotgun (WGS) entry which is preliminary data.</text>
</comment>
<reference evidence="5 6" key="1">
    <citation type="submission" date="2020-04" db="EMBL/GenBank/DDBJ databases">
        <title>Bacillus sp. UniB3 isolated from commercial digestive syrup.</title>
        <authorList>
            <person name="Thorat V."/>
            <person name="Kirdat K."/>
            <person name="Tiwarekar B."/>
            <person name="Yadav A."/>
        </authorList>
    </citation>
    <scope>NUCLEOTIDE SEQUENCE [LARGE SCALE GENOMIC DNA]</scope>
    <source>
        <strain evidence="5 6">UniB3</strain>
    </source>
</reference>
<dbReference type="AlphaFoldDB" id="A0A7Y0KD85"/>
<evidence type="ECO:0000313" key="5">
    <source>
        <dbReference type="EMBL" id="NMO79464.1"/>
    </source>
</evidence>
<gene>
    <name evidence="5" type="ORF">HHU08_21240</name>
</gene>
<dbReference type="PANTHER" id="PTHR43808">
    <property type="entry name" value="ACETYLORNITHINE DEACETYLASE"/>
    <property type="match status" value="1"/>
</dbReference>
<feature type="domain" description="Peptidase M20 dimerisation" evidence="4">
    <location>
        <begin position="204"/>
        <end position="301"/>
    </location>
</feature>
<dbReference type="InterPro" id="IPR002933">
    <property type="entry name" value="Peptidase_M20"/>
</dbReference>
<accession>A0A7Y0KD85</accession>
<feature type="coiled-coil region" evidence="3">
    <location>
        <begin position="1"/>
        <end position="45"/>
    </location>
</feature>
<dbReference type="SUPFAM" id="SSF53187">
    <property type="entry name" value="Zn-dependent exopeptidases"/>
    <property type="match status" value="1"/>
</dbReference>
<dbReference type="RefSeq" id="WP_169189267.1">
    <property type="nucleotide sequence ID" value="NZ_JABBPK010000001.1"/>
</dbReference>
<organism evidence="5 6">
    <name type="scientific">Niallia alba</name>
    <dbReference type="NCBI Taxonomy" id="2729105"/>
    <lineage>
        <taxon>Bacteria</taxon>
        <taxon>Bacillati</taxon>
        <taxon>Bacillota</taxon>
        <taxon>Bacilli</taxon>
        <taxon>Bacillales</taxon>
        <taxon>Bacillaceae</taxon>
        <taxon>Niallia</taxon>
    </lineage>
</organism>
<dbReference type="Pfam" id="PF07687">
    <property type="entry name" value="M20_dimer"/>
    <property type="match status" value="1"/>
</dbReference>
<keyword evidence="1" id="KW-0479">Metal-binding</keyword>
<evidence type="ECO:0000259" key="4">
    <source>
        <dbReference type="Pfam" id="PF07687"/>
    </source>
</evidence>
<dbReference type="Pfam" id="PF01546">
    <property type="entry name" value="Peptidase_M20"/>
    <property type="match status" value="1"/>
</dbReference>
<dbReference type="Gene3D" id="3.40.630.10">
    <property type="entry name" value="Zn peptidases"/>
    <property type="match status" value="1"/>
</dbReference>
<sequence>MENVEQKTAAITEKVEQVYKKLAQNEQVKTALAFLKEDNEATTEEQIELTEIEAPTFEEDEKGKWYKKRLVELGVQGVSTDEVGNVFGVLPGSGNGPSLVVCAHLDTVFPKGTNVKAIRKNGLIYAPGICDDGRGLAVVLTIIRALTAAGIKTEGDLIIGATVGEEGLGDLRGVKALFDNRQDIDGFISIEPGDPSRITYLGTGSKRFNVLFTGPGGHSFGNFGIPSPIHALGRAIAKISDLQPPAEPKTTFNVGVIKGGTSVNTIAETAEMLVDLRSNSQEELEIIESKFLHLMEQAKEEENARWNVESQVSLQIEKVGDRPAGSQDNDAIIVQAARCATSVLGFEPILDKASSTDSNVPIHLGIPALTLGGGGEGGGFHTLQEYYNPTDGHIGAQKILLTILGLVGLEQVTSSLLEKNKSKC</sequence>
<keyword evidence="6" id="KW-1185">Reference proteome</keyword>